<sequence length="340" mass="35322">MSTPVPVSFGQVGDAFTWTRAQLTGPLDPIPDIQNPVADGLDAGLDSMVKAALEATGMMEKLEKVTGHLAELTAAAQAWNDQAEAMRQVAAALRSSASSLPGEWEGAAAEAFGAHMGKVVEAIDATADDMAQIAQIISQAAAECQLAEQLIIEIIREAIETLIITLAAGVVVDILTLGLATAAEALIVEGEIAIFIARVGRVSTKLEQALQKLWDAVKEMRAAGRSWEKIKEARKAAKAVRKLGGAGNRWDSLKNVVKDPSLENLGEYATARALQAGFGTVKGGVKGGLGTAIGAGDLAGVLGDTVFSDKGVDTVTGALDGPPKNAPYRVPTTRVEEAFG</sequence>
<reference evidence="2" key="1">
    <citation type="submission" date="2024-06" db="EMBL/GenBank/DDBJ databases">
        <title>The genome sequences of Kitasatospora sp. strain HUAS MG31.</title>
        <authorList>
            <person name="Mo P."/>
        </authorList>
    </citation>
    <scope>NUCLEOTIDE SEQUENCE</scope>
    <source>
        <strain evidence="2">HUAS MG31</strain>
    </source>
</reference>
<dbReference type="InterPro" id="IPR036689">
    <property type="entry name" value="ESAT-6-like_sf"/>
</dbReference>
<dbReference type="EMBL" id="CP159872">
    <property type="protein sequence ID" value="XCM81574.1"/>
    <property type="molecule type" value="Genomic_DNA"/>
</dbReference>
<feature type="domain" description="Outer membrane channel protein CpnT-like N-terminal" evidence="1">
    <location>
        <begin position="72"/>
        <end position="171"/>
    </location>
</feature>
<dbReference type="InterPro" id="IPR057746">
    <property type="entry name" value="CpnT-like_N"/>
</dbReference>
<dbReference type="AlphaFoldDB" id="A0AAU8K262"/>
<dbReference type="Gene3D" id="1.10.287.1060">
    <property type="entry name" value="ESAT-6-like"/>
    <property type="match status" value="1"/>
</dbReference>
<dbReference type="SUPFAM" id="SSF140453">
    <property type="entry name" value="EsxAB dimer-like"/>
    <property type="match status" value="1"/>
</dbReference>
<proteinExistence type="predicted"/>
<organism evidence="2">
    <name type="scientific">Kitasatospora camelliae</name>
    <dbReference type="NCBI Taxonomy" id="3156397"/>
    <lineage>
        <taxon>Bacteria</taxon>
        <taxon>Bacillati</taxon>
        <taxon>Actinomycetota</taxon>
        <taxon>Actinomycetes</taxon>
        <taxon>Kitasatosporales</taxon>
        <taxon>Streptomycetaceae</taxon>
        <taxon>Kitasatospora</taxon>
    </lineage>
</organism>
<dbReference type="KEGG" id="kcm:ABWK59_23035"/>
<name>A0AAU8K262_9ACTN</name>
<accession>A0AAU8K262</accession>
<dbReference type="RefSeq" id="WP_354642500.1">
    <property type="nucleotide sequence ID" value="NZ_CP159872.1"/>
</dbReference>
<dbReference type="Pfam" id="PF25547">
    <property type="entry name" value="WXG100_2"/>
    <property type="match status" value="1"/>
</dbReference>
<evidence type="ECO:0000259" key="1">
    <source>
        <dbReference type="Pfam" id="PF25547"/>
    </source>
</evidence>
<evidence type="ECO:0000313" key="2">
    <source>
        <dbReference type="EMBL" id="XCM81574.1"/>
    </source>
</evidence>
<gene>
    <name evidence="2" type="ORF">ABWK59_23035</name>
</gene>
<protein>
    <submittedName>
        <fullName evidence="2">WXG100 family type VII secretion target</fullName>
    </submittedName>
</protein>